<keyword evidence="13" id="KW-0732">Signal</keyword>
<organism evidence="16 17">
    <name type="scientific">Dethiosulfatarculus sandiegensis</name>
    <dbReference type="NCBI Taxonomy" id="1429043"/>
    <lineage>
        <taxon>Bacteria</taxon>
        <taxon>Pseudomonadati</taxon>
        <taxon>Thermodesulfobacteriota</taxon>
        <taxon>Desulfarculia</taxon>
        <taxon>Desulfarculales</taxon>
        <taxon>Desulfarculaceae</taxon>
        <taxon>Dethiosulfatarculus</taxon>
    </lineage>
</organism>
<dbReference type="PANTHER" id="PTHR32552">
    <property type="entry name" value="FERRICHROME IRON RECEPTOR-RELATED"/>
    <property type="match status" value="1"/>
</dbReference>
<protein>
    <recommendedName>
        <fullName evidence="18">TonB-denpendent receptor</fullName>
    </recommendedName>
</protein>
<dbReference type="PATRIC" id="fig|1429043.3.peg.2619"/>
<gene>
    <name evidence="16" type="ORF">X474_12290</name>
</gene>
<dbReference type="OrthoDB" id="9763670at2"/>
<dbReference type="PANTHER" id="PTHR32552:SF81">
    <property type="entry name" value="TONB-DEPENDENT OUTER MEMBRANE RECEPTOR"/>
    <property type="match status" value="1"/>
</dbReference>
<keyword evidence="9 11" id="KW-0472">Membrane</keyword>
<dbReference type="Gene3D" id="2.40.170.20">
    <property type="entry name" value="TonB-dependent receptor, beta-barrel domain"/>
    <property type="match status" value="1"/>
</dbReference>
<dbReference type="InterPro" id="IPR036942">
    <property type="entry name" value="Beta-barrel_TonB_sf"/>
</dbReference>
<comment type="similarity">
    <text evidence="11 12">Belongs to the TonB-dependent receptor family.</text>
</comment>
<keyword evidence="8 12" id="KW-0798">TonB box</keyword>
<evidence type="ECO:0000256" key="2">
    <source>
        <dbReference type="ARBA" id="ARBA00022448"/>
    </source>
</evidence>
<dbReference type="Pfam" id="PF00593">
    <property type="entry name" value="TonB_dep_Rec_b-barrel"/>
    <property type="match status" value="1"/>
</dbReference>
<evidence type="ECO:0000259" key="15">
    <source>
        <dbReference type="Pfam" id="PF07715"/>
    </source>
</evidence>
<comment type="subcellular location">
    <subcellularLocation>
        <location evidence="1 11">Cell outer membrane</location>
        <topology evidence="1 11">Multi-pass membrane protein</topology>
    </subcellularLocation>
</comment>
<dbReference type="PROSITE" id="PS52016">
    <property type="entry name" value="TONB_DEPENDENT_REC_3"/>
    <property type="match status" value="1"/>
</dbReference>
<feature type="signal peptide" evidence="13">
    <location>
        <begin position="1"/>
        <end position="25"/>
    </location>
</feature>
<dbReference type="GO" id="GO:0009279">
    <property type="term" value="C:cell outer membrane"/>
    <property type="evidence" value="ECO:0007669"/>
    <property type="project" value="UniProtKB-SubCell"/>
</dbReference>
<dbReference type="CDD" id="cd01347">
    <property type="entry name" value="ligand_gated_channel"/>
    <property type="match status" value="1"/>
</dbReference>
<comment type="caution">
    <text evidence="16">The sequence shown here is derived from an EMBL/GenBank/DDBJ whole genome shotgun (WGS) entry which is preliminary data.</text>
</comment>
<dbReference type="SUPFAM" id="SSF56935">
    <property type="entry name" value="Porins"/>
    <property type="match status" value="1"/>
</dbReference>
<keyword evidence="7" id="KW-0406">Ion transport</keyword>
<keyword evidence="5 11" id="KW-0812">Transmembrane</keyword>
<evidence type="ECO:0000256" key="11">
    <source>
        <dbReference type="PROSITE-ProRule" id="PRU01360"/>
    </source>
</evidence>
<feature type="domain" description="TonB-dependent receptor plug" evidence="15">
    <location>
        <begin position="46"/>
        <end position="149"/>
    </location>
</feature>
<feature type="chain" id="PRO_5002261327" description="TonB-denpendent receptor" evidence="13">
    <location>
        <begin position="26"/>
        <end position="705"/>
    </location>
</feature>
<keyword evidence="3 11" id="KW-1134">Transmembrane beta strand</keyword>
<dbReference type="EMBL" id="AZAC01000014">
    <property type="protein sequence ID" value="KIX13929.1"/>
    <property type="molecule type" value="Genomic_DNA"/>
</dbReference>
<keyword evidence="4" id="KW-0410">Iron transport</keyword>
<dbReference type="InterPro" id="IPR000531">
    <property type="entry name" value="Beta-barrel_TonB"/>
</dbReference>
<evidence type="ECO:0000256" key="3">
    <source>
        <dbReference type="ARBA" id="ARBA00022452"/>
    </source>
</evidence>
<dbReference type="RefSeq" id="WP_044348834.1">
    <property type="nucleotide sequence ID" value="NZ_AZAC01000014.1"/>
</dbReference>
<evidence type="ECO:0000256" key="8">
    <source>
        <dbReference type="ARBA" id="ARBA00023077"/>
    </source>
</evidence>
<evidence type="ECO:0000256" key="6">
    <source>
        <dbReference type="ARBA" id="ARBA00023004"/>
    </source>
</evidence>
<evidence type="ECO:0000259" key="14">
    <source>
        <dbReference type="Pfam" id="PF00593"/>
    </source>
</evidence>
<evidence type="ECO:0000256" key="9">
    <source>
        <dbReference type="ARBA" id="ARBA00023136"/>
    </source>
</evidence>
<evidence type="ECO:0000256" key="5">
    <source>
        <dbReference type="ARBA" id="ARBA00022692"/>
    </source>
</evidence>
<evidence type="ECO:0000256" key="1">
    <source>
        <dbReference type="ARBA" id="ARBA00004571"/>
    </source>
</evidence>
<evidence type="ECO:0000256" key="13">
    <source>
        <dbReference type="SAM" id="SignalP"/>
    </source>
</evidence>
<keyword evidence="6" id="KW-0408">Iron</keyword>
<sequence length="705" mass="78536">MKRKKLTLGLGLAALVLCLAFPAQAEEPSRNLEDLTVTAQKKEENAQKVPIAIDLFSEQKIEDLGLGDMSEVVMYTPNVFMKTNAAESPIIIRGISSFKSSFLSPTGFYVDDVSYPLSYMTNPGLWDIQRIEVLKGPQGTLYGRNTEAGLINVITRQPGNQVRGKMEFSLGSYDSDNNGLNTQAGASVSGPILEDKLYLGLAVHALNSDGFRKDLATGEDGVDQERHLAGRGIVRFTPLDKLDVSFSAGFSNQDDGFGVYRLVNGPKASDRYTVNSGDPDLGKDENGNNQSLKIKYRGLGWNLVSITSRQDYDIDFTSDMDFADGPSYARFGFNDELYSQEVRISSEEGGVLSWLVGLYGFKEDTGTKLDIRNRLPKFTSSFWNPVGDIETNGNALFSQVTWHIMKRWRLTAGLRYDHQDISGKVVNNSTAMMPFLPSRLSFSEDLSYDELLPKFALAFDLTENSNVYLSAAKGYQTGGYNYSMVMSPDTFTYEPEYSWSYELGSKNTFFNNRLIINGNLFYVDITDKQIDVNNPSARGVPMAPDIQNAGKVHSYGAELNIQADVMPGLVLFGNFGILKTNIDQWRFASNQGVVDYEGNKLAYAPEYSFDLGARYRHESGLFLAAAITGKGEYFGDPANRMKQEAFELVNLRLGYETESFDAVLWCKNLFDQEYFTVLDEMMSSGVLKAVEGDPRMVGITLRYRF</sequence>
<evidence type="ECO:0000256" key="4">
    <source>
        <dbReference type="ARBA" id="ARBA00022496"/>
    </source>
</evidence>
<evidence type="ECO:0000256" key="12">
    <source>
        <dbReference type="RuleBase" id="RU003357"/>
    </source>
</evidence>
<name>A0A0D2J6X7_9BACT</name>
<dbReference type="InterPro" id="IPR012910">
    <property type="entry name" value="Plug_dom"/>
</dbReference>
<evidence type="ECO:0000256" key="7">
    <source>
        <dbReference type="ARBA" id="ARBA00023065"/>
    </source>
</evidence>
<accession>A0A0D2J6X7</accession>
<keyword evidence="2 11" id="KW-0813">Transport</keyword>
<dbReference type="GO" id="GO:0006826">
    <property type="term" value="P:iron ion transport"/>
    <property type="evidence" value="ECO:0007669"/>
    <property type="project" value="UniProtKB-KW"/>
</dbReference>
<evidence type="ECO:0000256" key="10">
    <source>
        <dbReference type="ARBA" id="ARBA00023237"/>
    </source>
</evidence>
<dbReference type="FunCoup" id="A0A0D2J6X7">
    <property type="interactions" value="118"/>
</dbReference>
<dbReference type="Pfam" id="PF07715">
    <property type="entry name" value="Plug"/>
    <property type="match status" value="1"/>
</dbReference>
<dbReference type="InParanoid" id="A0A0D2J6X7"/>
<dbReference type="InterPro" id="IPR039426">
    <property type="entry name" value="TonB-dep_rcpt-like"/>
</dbReference>
<proteinExistence type="inferred from homology"/>
<evidence type="ECO:0000313" key="17">
    <source>
        <dbReference type="Proteomes" id="UP000032233"/>
    </source>
</evidence>
<dbReference type="STRING" id="1429043.X474_12290"/>
<keyword evidence="17" id="KW-1185">Reference proteome</keyword>
<dbReference type="Proteomes" id="UP000032233">
    <property type="component" value="Unassembled WGS sequence"/>
</dbReference>
<evidence type="ECO:0008006" key="18">
    <source>
        <dbReference type="Google" id="ProtNLM"/>
    </source>
</evidence>
<keyword evidence="10 11" id="KW-0998">Cell outer membrane</keyword>
<dbReference type="AlphaFoldDB" id="A0A0D2J6X7"/>
<reference evidence="16 17" key="1">
    <citation type="submission" date="2013-11" db="EMBL/GenBank/DDBJ databases">
        <title>Metagenomic analysis of a methanogenic consortium involved in long chain n-alkane degradation.</title>
        <authorList>
            <person name="Davidova I.A."/>
            <person name="Callaghan A.V."/>
            <person name="Wawrik B."/>
            <person name="Pruitt S."/>
            <person name="Marks C."/>
            <person name="Duncan K.E."/>
            <person name="Suflita J.M."/>
        </authorList>
    </citation>
    <scope>NUCLEOTIDE SEQUENCE [LARGE SCALE GENOMIC DNA]</scope>
    <source>
        <strain evidence="16 17">SPR</strain>
    </source>
</reference>
<evidence type="ECO:0000313" key="16">
    <source>
        <dbReference type="EMBL" id="KIX13929.1"/>
    </source>
</evidence>
<feature type="domain" description="TonB-dependent receptor-like beta-barrel" evidence="14">
    <location>
        <begin position="251"/>
        <end position="669"/>
    </location>
</feature>